<sequence>MTIPCLQTLFVSLGSPVFSRQTLDTSLPFVSQFNTSLTSLSVHWPLYNSLTHDGGRQFFTLLFSLQSLRLHISSLACDVLRILTWQPSEGSSSYATQICPALPKLHCNPKELRPDGDPQAPLDFSAWKPLRVMGESRLPSSETNQGPSAEHSFIRVVTLGPILFRHWEDASGQEEEGLDNIENKAAFDWLVKANNARLFEFRLAYAENTVSSDDGV</sequence>
<keyword evidence="2" id="KW-1185">Reference proteome</keyword>
<dbReference type="AlphaFoldDB" id="A0A5C3QJ75"/>
<reference evidence="1 2" key="1">
    <citation type="journal article" date="2019" name="Nat. Ecol. Evol.">
        <title>Megaphylogeny resolves global patterns of mushroom evolution.</title>
        <authorList>
            <person name="Varga T."/>
            <person name="Krizsan K."/>
            <person name="Foldi C."/>
            <person name="Dima B."/>
            <person name="Sanchez-Garcia M."/>
            <person name="Sanchez-Ramirez S."/>
            <person name="Szollosi G.J."/>
            <person name="Szarkandi J.G."/>
            <person name="Papp V."/>
            <person name="Albert L."/>
            <person name="Andreopoulos W."/>
            <person name="Angelini C."/>
            <person name="Antonin V."/>
            <person name="Barry K.W."/>
            <person name="Bougher N.L."/>
            <person name="Buchanan P."/>
            <person name="Buyck B."/>
            <person name="Bense V."/>
            <person name="Catcheside P."/>
            <person name="Chovatia M."/>
            <person name="Cooper J."/>
            <person name="Damon W."/>
            <person name="Desjardin D."/>
            <person name="Finy P."/>
            <person name="Geml J."/>
            <person name="Haridas S."/>
            <person name="Hughes K."/>
            <person name="Justo A."/>
            <person name="Karasinski D."/>
            <person name="Kautmanova I."/>
            <person name="Kiss B."/>
            <person name="Kocsube S."/>
            <person name="Kotiranta H."/>
            <person name="LaButti K.M."/>
            <person name="Lechner B.E."/>
            <person name="Liimatainen K."/>
            <person name="Lipzen A."/>
            <person name="Lukacs Z."/>
            <person name="Mihaltcheva S."/>
            <person name="Morgado L.N."/>
            <person name="Niskanen T."/>
            <person name="Noordeloos M.E."/>
            <person name="Ohm R.A."/>
            <person name="Ortiz-Santana B."/>
            <person name="Ovrebo C."/>
            <person name="Racz N."/>
            <person name="Riley R."/>
            <person name="Savchenko A."/>
            <person name="Shiryaev A."/>
            <person name="Soop K."/>
            <person name="Spirin V."/>
            <person name="Szebenyi C."/>
            <person name="Tomsovsky M."/>
            <person name="Tulloss R.E."/>
            <person name="Uehling J."/>
            <person name="Grigoriev I.V."/>
            <person name="Vagvolgyi C."/>
            <person name="Papp T."/>
            <person name="Martin F.M."/>
            <person name="Miettinen O."/>
            <person name="Hibbett D.S."/>
            <person name="Nagy L.G."/>
        </authorList>
    </citation>
    <scope>NUCLEOTIDE SEQUENCE [LARGE SCALE GENOMIC DNA]</scope>
    <source>
        <strain evidence="1 2">CBS 309.79</strain>
    </source>
</reference>
<accession>A0A5C3QJ75</accession>
<name>A0A5C3QJ75_9AGAR</name>
<dbReference type="EMBL" id="ML178840">
    <property type="protein sequence ID" value="TFK98383.1"/>
    <property type="molecule type" value="Genomic_DNA"/>
</dbReference>
<evidence type="ECO:0000313" key="1">
    <source>
        <dbReference type="EMBL" id="TFK98383.1"/>
    </source>
</evidence>
<proteinExistence type="predicted"/>
<organism evidence="1 2">
    <name type="scientific">Pterulicium gracile</name>
    <dbReference type="NCBI Taxonomy" id="1884261"/>
    <lineage>
        <taxon>Eukaryota</taxon>
        <taxon>Fungi</taxon>
        <taxon>Dikarya</taxon>
        <taxon>Basidiomycota</taxon>
        <taxon>Agaricomycotina</taxon>
        <taxon>Agaricomycetes</taxon>
        <taxon>Agaricomycetidae</taxon>
        <taxon>Agaricales</taxon>
        <taxon>Pleurotineae</taxon>
        <taxon>Pterulaceae</taxon>
        <taxon>Pterulicium</taxon>
    </lineage>
</organism>
<protein>
    <submittedName>
        <fullName evidence="1">Uncharacterized protein</fullName>
    </submittedName>
</protein>
<dbReference type="Proteomes" id="UP000305067">
    <property type="component" value="Unassembled WGS sequence"/>
</dbReference>
<evidence type="ECO:0000313" key="2">
    <source>
        <dbReference type="Proteomes" id="UP000305067"/>
    </source>
</evidence>
<gene>
    <name evidence="1" type="ORF">BDV98DRAFT_573086</name>
</gene>